<evidence type="ECO:0000313" key="2">
    <source>
        <dbReference type="Proteomes" id="UP000027920"/>
    </source>
</evidence>
<dbReference type="AlphaFoldDB" id="A0A072NUD1"/>
<sequence length="428" mass="48819">MNRTRHTSFRDYLPGPDHPRQKLLLNKPDCDAHEWGEIFKTDDFVGNWIKSWALLLDQPFKGITIDNNLVPRLYPLASENQDHGAPTPNMVEAAEGVLQSATEAERQALTYALVANEWRTWINPEIYVFKNGIRLEESSDGLFSAIHRLLEASLSPVGYKKAVNCMKINRFLGGLVNGQGVMNEKSYNFSLFGTPSLTAPWGWNLYGHHLCLNCLVAGTQLVVSPVFMGAEPNIIDEGPEAGVVLFREQEDQARQLMQSLDSDLQSKVQLYDKLFDPSMPEGRYHRADQRTLGGAFQDNRVIPYEGLLVTDLPDGQQKVLKQIIYRTLDYLPTRVLDFRMSEIVSHWDETHIAWIGKFQDDDAFYYKIHSPVLLIEFDHHSGVFLTNKEPLPFHIHTIVRTPNGNDYGKELVKQYLARQLTEKHNAMP</sequence>
<dbReference type="Proteomes" id="UP000027920">
    <property type="component" value="Unassembled WGS sequence"/>
</dbReference>
<dbReference type="PANTHER" id="PTHR37489">
    <property type="entry name" value="DUF3500 DOMAIN-CONTAINING PROTEIN"/>
    <property type="match status" value="1"/>
</dbReference>
<organism evidence="1 2">
    <name type="scientific">Exophiala aquamarina CBS 119918</name>
    <dbReference type="NCBI Taxonomy" id="1182545"/>
    <lineage>
        <taxon>Eukaryota</taxon>
        <taxon>Fungi</taxon>
        <taxon>Dikarya</taxon>
        <taxon>Ascomycota</taxon>
        <taxon>Pezizomycotina</taxon>
        <taxon>Eurotiomycetes</taxon>
        <taxon>Chaetothyriomycetidae</taxon>
        <taxon>Chaetothyriales</taxon>
        <taxon>Herpotrichiellaceae</taxon>
        <taxon>Exophiala</taxon>
    </lineage>
</organism>
<evidence type="ECO:0008006" key="3">
    <source>
        <dbReference type="Google" id="ProtNLM"/>
    </source>
</evidence>
<name>A0A072NUD1_9EURO</name>
<dbReference type="RefSeq" id="XP_013253811.1">
    <property type="nucleotide sequence ID" value="XM_013398357.1"/>
</dbReference>
<dbReference type="GeneID" id="25287618"/>
<comment type="caution">
    <text evidence="1">The sequence shown here is derived from an EMBL/GenBank/DDBJ whole genome shotgun (WGS) entry which is preliminary data.</text>
</comment>
<gene>
    <name evidence="1" type="ORF">A1O9_12724</name>
</gene>
<dbReference type="OrthoDB" id="4539697at2759"/>
<dbReference type="EMBL" id="AMGV01000026">
    <property type="protein sequence ID" value="KEF51221.1"/>
    <property type="molecule type" value="Genomic_DNA"/>
</dbReference>
<dbReference type="VEuPathDB" id="FungiDB:A1O9_12724"/>
<evidence type="ECO:0000313" key="1">
    <source>
        <dbReference type="EMBL" id="KEF51221.1"/>
    </source>
</evidence>
<dbReference type="HOGENOM" id="CLU_033093_2_1_1"/>
<accession>A0A072NUD1</accession>
<proteinExistence type="predicted"/>
<dbReference type="STRING" id="1182545.A0A072NUD1"/>
<protein>
    <recommendedName>
        <fullName evidence="3">DUF3500 domain-containing protein</fullName>
    </recommendedName>
</protein>
<reference evidence="1 2" key="1">
    <citation type="submission" date="2013-03" db="EMBL/GenBank/DDBJ databases">
        <title>The Genome Sequence of Exophiala aquamarina CBS 119918.</title>
        <authorList>
            <consortium name="The Broad Institute Genomics Platform"/>
            <person name="Cuomo C."/>
            <person name="de Hoog S."/>
            <person name="Gorbushina A."/>
            <person name="Walker B."/>
            <person name="Young S.K."/>
            <person name="Zeng Q."/>
            <person name="Gargeya S."/>
            <person name="Fitzgerald M."/>
            <person name="Haas B."/>
            <person name="Abouelleil A."/>
            <person name="Allen A.W."/>
            <person name="Alvarado L."/>
            <person name="Arachchi H.M."/>
            <person name="Berlin A.M."/>
            <person name="Chapman S.B."/>
            <person name="Gainer-Dewar J."/>
            <person name="Goldberg J."/>
            <person name="Griggs A."/>
            <person name="Gujja S."/>
            <person name="Hansen M."/>
            <person name="Howarth C."/>
            <person name="Imamovic A."/>
            <person name="Ireland A."/>
            <person name="Larimer J."/>
            <person name="McCowan C."/>
            <person name="Murphy C."/>
            <person name="Pearson M."/>
            <person name="Poon T.W."/>
            <person name="Priest M."/>
            <person name="Roberts A."/>
            <person name="Saif S."/>
            <person name="Shea T."/>
            <person name="Sisk P."/>
            <person name="Sykes S."/>
            <person name="Wortman J."/>
            <person name="Nusbaum C."/>
            <person name="Birren B."/>
        </authorList>
    </citation>
    <scope>NUCLEOTIDE SEQUENCE [LARGE SCALE GENOMIC DNA]</scope>
    <source>
        <strain evidence="1 2">CBS 119918</strain>
    </source>
</reference>
<dbReference type="Pfam" id="PF12006">
    <property type="entry name" value="DUF3500"/>
    <property type="match status" value="1"/>
</dbReference>
<keyword evidence="2" id="KW-1185">Reference proteome</keyword>
<dbReference type="InterPro" id="IPR021889">
    <property type="entry name" value="DUF3500"/>
</dbReference>
<dbReference type="PANTHER" id="PTHR37489:SF1">
    <property type="entry name" value="DUF3500 DOMAIN-CONTAINING PROTEIN"/>
    <property type="match status" value="1"/>
</dbReference>